<dbReference type="EMBL" id="MBTF01000035">
    <property type="protein sequence ID" value="OOQ57753.1"/>
    <property type="molecule type" value="Genomic_DNA"/>
</dbReference>
<keyword evidence="4" id="KW-1185">Reference proteome</keyword>
<feature type="signal peptide" evidence="1">
    <location>
        <begin position="1"/>
        <end position="22"/>
    </location>
</feature>
<name>A0A1S9P9U2_9SPHI</name>
<dbReference type="PROSITE" id="PS51257">
    <property type="entry name" value="PROKAR_LIPOPROTEIN"/>
    <property type="match status" value="1"/>
</dbReference>
<evidence type="ECO:0000313" key="3">
    <source>
        <dbReference type="EMBL" id="OOQ57753.1"/>
    </source>
</evidence>
<organism evidence="3 4">
    <name type="scientific">Mucilaginibacter pedocola</name>
    <dbReference type="NCBI Taxonomy" id="1792845"/>
    <lineage>
        <taxon>Bacteria</taxon>
        <taxon>Pseudomonadati</taxon>
        <taxon>Bacteroidota</taxon>
        <taxon>Sphingobacteriia</taxon>
        <taxon>Sphingobacteriales</taxon>
        <taxon>Sphingobacteriaceae</taxon>
        <taxon>Mucilaginibacter</taxon>
    </lineage>
</organism>
<feature type="domain" description="SusE outer membrane protein" evidence="2">
    <location>
        <begin position="36"/>
        <end position="131"/>
    </location>
</feature>
<protein>
    <recommendedName>
        <fullName evidence="2">SusE outer membrane protein domain-containing protein</fullName>
    </recommendedName>
</protein>
<dbReference type="Pfam" id="PF14292">
    <property type="entry name" value="SusE"/>
    <property type="match status" value="1"/>
</dbReference>
<reference evidence="3 4" key="1">
    <citation type="submission" date="2016-07" db="EMBL/GenBank/DDBJ databases">
        <title>Genomic analysis of zinc-resistant bacterium Mucilaginibacter pedocola TBZ30.</title>
        <authorList>
            <person name="Huang J."/>
            <person name="Tang J."/>
        </authorList>
    </citation>
    <scope>NUCLEOTIDE SEQUENCE [LARGE SCALE GENOMIC DNA]</scope>
    <source>
        <strain evidence="3 4">TBZ30</strain>
    </source>
</reference>
<dbReference type="AlphaFoldDB" id="A0A1S9P9U2"/>
<accession>A0A1S9P9U2</accession>
<dbReference type="InterPro" id="IPR025970">
    <property type="entry name" value="SusE"/>
</dbReference>
<evidence type="ECO:0000259" key="2">
    <source>
        <dbReference type="Pfam" id="PF14292"/>
    </source>
</evidence>
<comment type="caution">
    <text evidence="3">The sequence shown here is derived from an EMBL/GenBank/DDBJ whole genome shotgun (WGS) entry which is preliminary data.</text>
</comment>
<evidence type="ECO:0000313" key="4">
    <source>
        <dbReference type="Proteomes" id="UP000189739"/>
    </source>
</evidence>
<sequence length="372" mass="40023">MKKIMKLASVVLLAVIAASSCKKENHPLDLNFTPVGTLATPNDNADVKLDPTSAATVLFKWDAAADADGGLILYEVAFDKDGGDFSKPAFKVMSDGGGVKPQVTITHKDLNKIAAAAGIASSTVGKLKWTVIASKGTNKKPASVARTLQMERPAGFAENPVDLYITGSATEGGTDLSKAVKLKKTEDGVFEIYTSLKAGDYILTDKNSDGGKKYYVDNGIIKEGNTPVTVSGAEKVYRLNFDFTSATTKSMQINNIGLYMSAYNTEIGTLNYIGNGVFEAPNVAVEFYQFSWGRDERYKFVMHTAAGNEYVGSTNANNVAPAGQPASYFYLVPVTGSQWDNTYKFDPSADKKNVKVDVMFQPAAYTHKVTVL</sequence>
<dbReference type="OrthoDB" id="631295at2"/>
<proteinExistence type="predicted"/>
<dbReference type="RefSeq" id="WP_078350355.1">
    <property type="nucleotide sequence ID" value="NZ_MBTF01000035.1"/>
</dbReference>
<keyword evidence="1" id="KW-0732">Signal</keyword>
<feature type="chain" id="PRO_5012887986" description="SusE outer membrane protein domain-containing protein" evidence="1">
    <location>
        <begin position="23"/>
        <end position="372"/>
    </location>
</feature>
<evidence type="ECO:0000256" key="1">
    <source>
        <dbReference type="SAM" id="SignalP"/>
    </source>
</evidence>
<dbReference type="STRING" id="1792845.BC343_13255"/>
<gene>
    <name evidence="3" type="ORF">BC343_13255</name>
</gene>
<dbReference type="Proteomes" id="UP000189739">
    <property type="component" value="Unassembled WGS sequence"/>
</dbReference>